<dbReference type="PANTHER" id="PTHR13343:SF18">
    <property type="entry name" value="PENTATRICOPEPTIDE REPEAT (PPR) SUPERFAMILY PROTEIN"/>
    <property type="match status" value="1"/>
</dbReference>
<evidence type="ECO:0000313" key="2">
    <source>
        <dbReference type="Proteomes" id="UP000516437"/>
    </source>
</evidence>
<comment type="caution">
    <text evidence="1">The sequence shown here is derived from an EMBL/GenBank/DDBJ whole genome shotgun (WGS) entry which is preliminary data.</text>
</comment>
<organism evidence="1 2">
    <name type="scientific">Morella rubra</name>
    <name type="common">Chinese bayberry</name>
    <dbReference type="NCBI Taxonomy" id="262757"/>
    <lineage>
        <taxon>Eukaryota</taxon>
        <taxon>Viridiplantae</taxon>
        <taxon>Streptophyta</taxon>
        <taxon>Embryophyta</taxon>
        <taxon>Tracheophyta</taxon>
        <taxon>Spermatophyta</taxon>
        <taxon>Magnoliopsida</taxon>
        <taxon>eudicotyledons</taxon>
        <taxon>Gunneridae</taxon>
        <taxon>Pentapetalae</taxon>
        <taxon>rosids</taxon>
        <taxon>fabids</taxon>
        <taxon>Fagales</taxon>
        <taxon>Myricaceae</taxon>
        <taxon>Morella</taxon>
    </lineage>
</organism>
<dbReference type="OrthoDB" id="1873930at2759"/>
<dbReference type="EMBL" id="RXIC02000023">
    <property type="protein sequence ID" value="KAB1213371.1"/>
    <property type="molecule type" value="Genomic_DNA"/>
</dbReference>
<dbReference type="Proteomes" id="UP000516437">
    <property type="component" value="Chromosome 5"/>
</dbReference>
<accession>A0A6A1VKH6</accession>
<keyword evidence="2" id="KW-1185">Reference proteome</keyword>
<name>A0A6A1VKH6_9ROSI</name>
<reference evidence="1 2" key="1">
    <citation type="journal article" date="2019" name="Plant Biotechnol. J.">
        <title>The red bayberry genome and genetic basis of sex determination.</title>
        <authorList>
            <person name="Jia H.M."/>
            <person name="Jia H.J."/>
            <person name="Cai Q.L."/>
            <person name="Wang Y."/>
            <person name="Zhao H.B."/>
            <person name="Yang W.F."/>
            <person name="Wang G.Y."/>
            <person name="Li Y.H."/>
            <person name="Zhan D.L."/>
            <person name="Shen Y.T."/>
            <person name="Niu Q.F."/>
            <person name="Chang L."/>
            <person name="Qiu J."/>
            <person name="Zhao L."/>
            <person name="Xie H.B."/>
            <person name="Fu W.Y."/>
            <person name="Jin J."/>
            <person name="Li X.W."/>
            <person name="Jiao Y."/>
            <person name="Zhou C.C."/>
            <person name="Tu T."/>
            <person name="Chai C.Y."/>
            <person name="Gao J.L."/>
            <person name="Fan L.J."/>
            <person name="van de Weg E."/>
            <person name="Wang J.Y."/>
            <person name="Gao Z.S."/>
        </authorList>
    </citation>
    <scope>NUCLEOTIDE SEQUENCE [LARGE SCALE GENOMIC DNA]</scope>
    <source>
        <tissue evidence="1">Leaves</tissue>
    </source>
</reference>
<proteinExistence type="predicted"/>
<sequence length="393" mass="43645">MAIAVASSFPRGPDCHLCHAEGVCCSPPYGITNSCLIPSFDGRRVPDPAGMSFRCKNPLFGSMQFNWQSAGHDLCLSKVSVAADYPDSVSDSSSYMSNQAHHPLEELKVSRGIRDTKLSSAEIARTTVEANSCALLVFPGTVHCEPHEQISWAEFQYVIDDYGDMFVEIFDDANILEDRGASNPVNALIGMEMPVYECRKKAAEHNIFGDENLFEDEFFEVVDSEVIDISVDWGRPETSTLGHPIYFAKCLTKASNMEYNKQMDYPSNGVSIVGCLRPAFADEEPYIRTLFHCVDTEGYNSDWKGTFPAVPSPSHILPMTKKYEISLQDFQDAEPDVLAHSTPRIVERFSEKGISCNVALKALCKKKGLNVESCWSGLAVGWNLPEVLYLQFL</sequence>
<gene>
    <name evidence="1" type="ORF">CJ030_MR5G003559</name>
</gene>
<dbReference type="AlphaFoldDB" id="A0A6A1VKH6"/>
<protein>
    <submittedName>
        <fullName evidence="1">Uncharacterized protein</fullName>
    </submittedName>
</protein>
<dbReference type="PANTHER" id="PTHR13343">
    <property type="entry name" value="CREG1 PROTEIN"/>
    <property type="match status" value="1"/>
</dbReference>
<evidence type="ECO:0000313" key="1">
    <source>
        <dbReference type="EMBL" id="KAB1213371.1"/>
    </source>
</evidence>